<evidence type="ECO:0000256" key="1">
    <source>
        <dbReference type="ARBA" id="ARBA00004141"/>
    </source>
</evidence>
<dbReference type="Proteomes" id="UP001303473">
    <property type="component" value="Unassembled WGS sequence"/>
</dbReference>
<reference evidence="8" key="1">
    <citation type="journal article" date="2023" name="Mol. Phylogenet. Evol.">
        <title>Genome-scale phylogeny and comparative genomics of the fungal order Sordariales.</title>
        <authorList>
            <person name="Hensen N."/>
            <person name="Bonometti L."/>
            <person name="Westerberg I."/>
            <person name="Brannstrom I.O."/>
            <person name="Guillou S."/>
            <person name="Cros-Aarteil S."/>
            <person name="Calhoun S."/>
            <person name="Haridas S."/>
            <person name="Kuo A."/>
            <person name="Mondo S."/>
            <person name="Pangilinan J."/>
            <person name="Riley R."/>
            <person name="LaButti K."/>
            <person name="Andreopoulos B."/>
            <person name="Lipzen A."/>
            <person name="Chen C."/>
            <person name="Yan M."/>
            <person name="Daum C."/>
            <person name="Ng V."/>
            <person name="Clum A."/>
            <person name="Steindorff A."/>
            <person name="Ohm R.A."/>
            <person name="Martin F."/>
            <person name="Silar P."/>
            <person name="Natvig D.O."/>
            <person name="Lalanne C."/>
            <person name="Gautier V."/>
            <person name="Ament-Velasquez S.L."/>
            <person name="Kruys A."/>
            <person name="Hutchinson M.I."/>
            <person name="Powell A.J."/>
            <person name="Barry K."/>
            <person name="Miller A.N."/>
            <person name="Grigoriev I.V."/>
            <person name="Debuchy R."/>
            <person name="Gladieux P."/>
            <person name="Hiltunen Thoren M."/>
            <person name="Johannesson H."/>
        </authorList>
    </citation>
    <scope>NUCLEOTIDE SEQUENCE [LARGE SCALE GENOMIC DNA]</scope>
    <source>
        <strain evidence="8">CBS 340.73</strain>
    </source>
</reference>
<gene>
    <name evidence="7" type="ORF">QBC46DRAFT_454376</name>
</gene>
<feature type="transmembrane region" description="Helical" evidence="6">
    <location>
        <begin position="70"/>
        <end position="91"/>
    </location>
</feature>
<accession>A0AAN6RZG8</accession>
<feature type="transmembrane region" description="Helical" evidence="6">
    <location>
        <begin position="220"/>
        <end position="239"/>
    </location>
</feature>
<protein>
    <submittedName>
        <fullName evidence="7">Major facilitator superfamily domain-containing protein</fullName>
    </submittedName>
</protein>
<dbReference type="Pfam" id="PF06609">
    <property type="entry name" value="TRI12"/>
    <property type="match status" value="1"/>
</dbReference>
<keyword evidence="5 6" id="KW-0472">Membrane</keyword>
<organism evidence="7 8">
    <name type="scientific">Diplogelasinospora grovesii</name>
    <dbReference type="NCBI Taxonomy" id="303347"/>
    <lineage>
        <taxon>Eukaryota</taxon>
        <taxon>Fungi</taxon>
        <taxon>Dikarya</taxon>
        <taxon>Ascomycota</taxon>
        <taxon>Pezizomycotina</taxon>
        <taxon>Sordariomycetes</taxon>
        <taxon>Sordariomycetidae</taxon>
        <taxon>Sordariales</taxon>
        <taxon>Diplogelasinosporaceae</taxon>
        <taxon>Diplogelasinospora</taxon>
    </lineage>
</organism>
<proteinExistence type="predicted"/>
<evidence type="ECO:0000256" key="2">
    <source>
        <dbReference type="ARBA" id="ARBA00022448"/>
    </source>
</evidence>
<dbReference type="PANTHER" id="PTHR23501">
    <property type="entry name" value="MAJOR FACILITATOR SUPERFAMILY"/>
    <property type="match status" value="1"/>
</dbReference>
<dbReference type="AlphaFoldDB" id="A0AAN6RZG8"/>
<feature type="transmembrane region" description="Helical" evidence="6">
    <location>
        <begin position="180"/>
        <end position="200"/>
    </location>
</feature>
<evidence type="ECO:0000313" key="7">
    <source>
        <dbReference type="EMBL" id="KAK3934176.1"/>
    </source>
</evidence>
<feature type="transmembrane region" description="Helical" evidence="6">
    <location>
        <begin position="37"/>
        <end position="58"/>
    </location>
</feature>
<dbReference type="Gene3D" id="1.20.1250.20">
    <property type="entry name" value="MFS general substrate transporter like domains"/>
    <property type="match status" value="2"/>
</dbReference>
<name>A0AAN6RZG8_9PEZI</name>
<keyword evidence="4 6" id="KW-1133">Transmembrane helix</keyword>
<feature type="transmembrane region" description="Helical" evidence="6">
    <location>
        <begin position="112"/>
        <end position="131"/>
    </location>
</feature>
<evidence type="ECO:0000256" key="5">
    <source>
        <dbReference type="ARBA" id="ARBA00023136"/>
    </source>
</evidence>
<evidence type="ECO:0000256" key="4">
    <source>
        <dbReference type="ARBA" id="ARBA00022989"/>
    </source>
</evidence>
<comment type="subcellular location">
    <subcellularLocation>
        <location evidence="1">Membrane</location>
        <topology evidence="1">Multi-pass membrane protein</topology>
    </subcellularLocation>
</comment>
<evidence type="ECO:0000256" key="3">
    <source>
        <dbReference type="ARBA" id="ARBA00022692"/>
    </source>
</evidence>
<feature type="transmembrane region" description="Helical" evidence="6">
    <location>
        <begin position="273"/>
        <end position="291"/>
    </location>
</feature>
<dbReference type="SUPFAM" id="SSF103473">
    <property type="entry name" value="MFS general substrate transporter"/>
    <property type="match status" value="1"/>
</dbReference>
<dbReference type="InterPro" id="IPR036259">
    <property type="entry name" value="MFS_trans_sf"/>
</dbReference>
<dbReference type="GO" id="GO:0022857">
    <property type="term" value="F:transmembrane transporter activity"/>
    <property type="evidence" value="ECO:0007669"/>
    <property type="project" value="InterPro"/>
</dbReference>
<dbReference type="InterPro" id="IPR010573">
    <property type="entry name" value="MFS_Str1/Tri12-like"/>
</dbReference>
<dbReference type="EMBL" id="MU854019">
    <property type="protein sequence ID" value="KAK3934176.1"/>
    <property type="molecule type" value="Genomic_DNA"/>
</dbReference>
<sequence length="441" mass="47008">MAIAGFTVTGISYGAQPLLHAVSSEVLPRRYRSWGQAADLIANAFGGITALLVSGAFTRTSNIPSEGFRNFWYVGTGLYLFASVLCALLYHPPPTERQLAHSLGQKLGKLDWVGYLLLTAGIVLFCIGLSWSENPYPWADPHTSATFAAGLFALALLAINETFFKKDGMLHHGLFQNRNFAIALVCIFCEGLAFFGANNYFAFQVGVLYETDALIVSVRYSITMIVSIFSAAGAGLYCARTKRVRWITVASFLVFVIFFACMANSSPATSQQVWGYPVFLGTALGMSLVALVTAAQLSTPPELIAITSGLIIGIRSLGGSVGLAIYNALFTDAMGHLGDNIAAAVIPLGLPPNATGAFIGALTSHNEEALFQIPGVTPQIVGAGADALLGTYTTGFKHVWIAASCFVALAAVLAVFLKDQRKEFNMHIDAPIEGEESLYSS</sequence>
<feature type="transmembrane region" description="Helical" evidence="6">
    <location>
        <begin position="143"/>
        <end position="159"/>
    </location>
</feature>
<keyword evidence="8" id="KW-1185">Reference proteome</keyword>
<comment type="caution">
    <text evidence="7">The sequence shown here is derived from an EMBL/GenBank/DDBJ whole genome shotgun (WGS) entry which is preliminary data.</text>
</comment>
<dbReference type="PANTHER" id="PTHR23501:SF195">
    <property type="entry name" value="PEP5"/>
    <property type="match status" value="1"/>
</dbReference>
<feature type="transmembrane region" description="Helical" evidence="6">
    <location>
        <begin position="303"/>
        <end position="326"/>
    </location>
</feature>
<evidence type="ECO:0000256" key="6">
    <source>
        <dbReference type="SAM" id="Phobius"/>
    </source>
</evidence>
<feature type="transmembrane region" description="Helical" evidence="6">
    <location>
        <begin position="246"/>
        <end position="267"/>
    </location>
</feature>
<feature type="transmembrane region" description="Helical" evidence="6">
    <location>
        <begin position="398"/>
        <end position="417"/>
    </location>
</feature>
<keyword evidence="2" id="KW-0813">Transport</keyword>
<keyword evidence="3 6" id="KW-0812">Transmembrane</keyword>
<dbReference type="GO" id="GO:0005886">
    <property type="term" value="C:plasma membrane"/>
    <property type="evidence" value="ECO:0007669"/>
    <property type="project" value="TreeGrafter"/>
</dbReference>
<evidence type="ECO:0000313" key="8">
    <source>
        <dbReference type="Proteomes" id="UP001303473"/>
    </source>
</evidence>